<accession>A0A845F158</accession>
<proteinExistence type="predicted"/>
<evidence type="ECO:0000256" key="5">
    <source>
        <dbReference type="ARBA" id="ARBA00022723"/>
    </source>
</evidence>
<keyword evidence="7" id="KW-0378">Hydrolase</keyword>
<dbReference type="GO" id="GO:0046872">
    <property type="term" value="F:metal ion binding"/>
    <property type="evidence" value="ECO:0007669"/>
    <property type="project" value="UniProtKB-KW"/>
</dbReference>
<gene>
    <name evidence="14" type="ORF">GLW07_14160</name>
</gene>
<sequence>MLKGKNVLSMAMIAALTLSAFSTPSASAAVQTDTTPVKQEVKKETVHKEGPFDLAIANEERLIEMLKESGKISKNASAEDAEQALESFLEKKSESLQEKDSSGELEGEKLEVEADINEKLKNGNKDKAKGKYSKGGKNLAPVVEEEYDGDVRSDNVLVLLVEFPDFPHNSIQPEESDMYYEDYVKEHYQDMIFGEDGYEGPNGENLVSMKQFYEEQSDGAYTVNGEVAGWYMASKNAAEYGGNYPTEDDNDKDARGLVKEALTAAAADPNLNLADYDQEDRYDLDGDGDFREPDGLVDHLMVVHSAVGEEAGGGQLGPDAIWSHRWNLGGIFPIEGSPEPEVDYWGEGSMYAYDYTIEPADGAAGVFAHEYGHDLGLPDEYDTQYSGEGEAVAYWSIMASGSWAGKVPGTEPTGFSAWSKEFLQASQDGNWLKYDEVDLEDIDKKGLEVYLDQANTKGTNLDALRINLPDKETVINEPFSGEYEYFSGSDNDLDNSAVMNVDLSSAASAELTFKTWYDIEEDWDYGSIQVSEDGENWNTIPGNITTQTNPHDSNPGDGITGKSDGWIDASFDLSAYAGKDVQVKINYWTDGAAINPGFYVDDVRVTADGNELFFDNAEGEPKVDLQGFTKDNGIKVSEHYYLLEWRNHQGVDKGLDHISRGASLMSYDPGLIVWYADNKYSDNWTGIHPGEGYLGVVDADQHELFWSDGTVAQTRYQIHDAAFSLRKDEKMFIDYSELLGRTLTDKKNQFVKEFNDKKSYLNEAIPDAGRNVPQYGLKFKVTGEAKDRSVGRVLITQK</sequence>
<evidence type="ECO:0000256" key="6">
    <source>
        <dbReference type="ARBA" id="ARBA00022729"/>
    </source>
</evidence>
<comment type="caution">
    <text evidence="14">The sequence shown here is derived from an EMBL/GenBank/DDBJ whole genome shotgun (WGS) entry which is preliminary data.</text>
</comment>
<feature type="chain" id="PRO_5032859721" evidence="11">
    <location>
        <begin position="29"/>
        <end position="798"/>
    </location>
</feature>
<dbReference type="AlphaFoldDB" id="A0A845F158"/>
<protein>
    <submittedName>
        <fullName evidence="14">M6 family metalloprotease domain-containing protein</fullName>
    </submittedName>
</protein>
<dbReference type="Pfam" id="PF20773">
    <property type="entry name" value="InhA-like_MAM"/>
    <property type="match status" value="1"/>
</dbReference>
<evidence type="ECO:0000256" key="1">
    <source>
        <dbReference type="ARBA" id="ARBA00001947"/>
    </source>
</evidence>
<feature type="domain" description="Immune inhibitor A-like metallopeptidase VEG" evidence="13">
    <location>
        <begin position="635"/>
        <end position="793"/>
    </location>
</feature>
<dbReference type="InterPro" id="IPR048665">
    <property type="entry name" value="InhA-like_VEG"/>
</dbReference>
<evidence type="ECO:0000256" key="9">
    <source>
        <dbReference type="ARBA" id="ARBA00023049"/>
    </source>
</evidence>
<evidence type="ECO:0000256" key="7">
    <source>
        <dbReference type="ARBA" id="ARBA00022801"/>
    </source>
</evidence>
<dbReference type="GO" id="GO:0006508">
    <property type="term" value="P:proteolysis"/>
    <property type="evidence" value="ECO:0007669"/>
    <property type="project" value="UniProtKB-KW"/>
</dbReference>
<keyword evidence="3" id="KW-0964">Secreted</keyword>
<evidence type="ECO:0000313" key="14">
    <source>
        <dbReference type="EMBL" id="MYL64498.1"/>
    </source>
</evidence>
<evidence type="ECO:0000256" key="2">
    <source>
        <dbReference type="ARBA" id="ARBA00004613"/>
    </source>
</evidence>
<evidence type="ECO:0000259" key="13">
    <source>
        <dbReference type="Pfam" id="PF20774"/>
    </source>
</evidence>
<dbReference type="GO" id="GO:0008237">
    <property type="term" value="F:metallopeptidase activity"/>
    <property type="evidence" value="ECO:0007669"/>
    <property type="project" value="UniProtKB-KW"/>
</dbReference>
<dbReference type="Pfam" id="PF05547">
    <property type="entry name" value="Peptidase_M6"/>
    <property type="match status" value="1"/>
</dbReference>
<keyword evidence="8" id="KW-0862">Zinc</keyword>
<feature type="region of interest" description="Disordered" evidence="10">
    <location>
        <begin position="88"/>
        <end position="110"/>
    </location>
</feature>
<keyword evidence="5" id="KW-0479">Metal-binding</keyword>
<dbReference type="PIRSF" id="PIRSF007519">
    <property type="entry name" value="Protease_InhA"/>
    <property type="match status" value="1"/>
</dbReference>
<comment type="cofactor">
    <cofactor evidence="1">
        <name>Zn(2+)</name>
        <dbReference type="ChEBI" id="CHEBI:29105"/>
    </cofactor>
</comment>
<dbReference type="GO" id="GO:0005576">
    <property type="term" value="C:extracellular region"/>
    <property type="evidence" value="ECO:0007669"/>
    <property type="project" value="UniProtKB-SubCell"/>
</dbReference>
<keyword evidence="6 11" id="KW-0732">Signal</keyword>
<evidence type="ECO:0000313" key="15">
    <source>
        <dbReference type="Proteomes" id="UP000447833"/>
    </source>
</evidence>
<organism evidence="14 15">
    <name type="scientific">Guptibacillus hwajinpoensis</name>
    <dbReference type="NCBI Taxonomy" id="208199"/>
    <lineage>
        <taxon>Bacteria</taxon>
        <taxon>Bacillati</taxon>
        <taxon>Bacillota</taxon>
        <taxon>Bacilli</taxon>
        <taxon>Bacillales</taxon>
        <taxon>Guptibacillaceae</taxon>
        <taxon>Guptibacillus</taxon>
    </lineage>
</organism>
<dbReference type="SMR" id="A0A845F158"/>
<evidence type="ECO:0000256" key="4">
    <source>
        <dbReference type="ARBA" id="ARBA00022670"/>
    </source>
</evidence>
<dbReference type="NCBIfam" id="TIGR03296">
    <property type="entry name" value="M6dom_TIGR03296"/>
    <property type="match status" value="1"/>
</dbReference>
<feature type="signal peptide" evidence="11">
    <location>
        <begin position="1"/>
        <end position="28"/>
    </location>
</feature>
<evidence type="ECO:0000256" key="10">
    <source>
        <dbReference type="SAM" id="MobiDB-lite"/>
    </source>
</evidence>
<evidence type="ECO:0000256" key="3">
    <source>
        <dbReference type="ARBA" id="ARBA00022525"/>
    </source>
</evidence>
<dbReference type="EMBL" id="WMEY01000004">
    <property type="protein sequence ID" value="MYL64498.1"/>
    <property type="molecule type" value="Genomic_DNA"/>
</dbReference>
<dbReference type="PANTHER" id="PTHR13062:SF12">
    <property type="entry name" value="ALPHA-2-MACROGLOBULIN DOMAIN-CONTAINING PROTEIN"/>
    <property type="match status" value="1"/>
</dbReference>
<dbReference type="SUPFAM" id="SSF55486">
    <property type="entry name" value="Metalloproteases ('zincins'), catalytic domain"/>
    <property type="match status" value="1"/>
</dbReference>
<keyword evidence="9 14" id="KW-0482">Metalloprotease</keyword>
<evidence type="ECO:0000256" key="11">
    <source>
        <dbReference type="SAM" id="SignalP"/>
    </source>
</evidence>
<name>A0A845F158_9BACL</name>
<dbReference type="Pfam" id="PF20774">
    <property type="entry name" value="InhA-like_VEG"/>
    <property type="match status" value="1"/>
</dbReference>
<comment type="subcellular location">
    <subcellularLocation>
        <location evidence="2">Secreted</location>
    </subcellularLocation>
</comment>
<reference evidence="14 15" key="1">
    <citation type="submission" date="2019-11" db="EMBL/GenBank/DDBJ databases">
        <title>Genome sequences of 17 halophilic strains isolated from different environments.</title>
        <authorList>
            <person name="Furrow R.E."/>
        </authorList>
    </citation>
    <scope>NUCLEOTIDE SEQUENCE [LARGE SCALE GENOMIC DNA]</scope>
    <source>
        <strain evidence="14 15">22506_14_FS</strain>
    </source>
</reference>
<dbReference type="Proteomes" id="UP000447833">
    <property type="component" value="Unassembled WGS sequence"/>
</dbReference>
<dbReference type="PANTHER" id="PTHR13062">
    <property type="entry name" value="COLLAGENASE"/>
    <property type="match status" value="1"/>
</dbReference>
<evidence type="ECO:0000259" key="12">
    <source>
        <dbReference type="Pfam" id="PF05547"/>
    </source>
</evidence>
<feature type="domain" description="Peptidase M6-like" evidence="12">
    <location>
        <begin position="146"/>
        <end position="432"/>
    </location>
</feature>
<keyword evidence="4 14" id="KW-0645">Protease</keyword>
<dbReference type="InterPro" id="IPR008757">
    <property type="entry name" value="Peptidase_M6-like_domain"/>
</dbReference>
<evidence type="ECO:0000256" key="8">
    <source>
        <dbReference type="ARBA" id="ARBA00022833"/>
    </source>
</evidence>
<dbReference type="RefSeq" id="WP_160920186.1">
    <property type="nucleotide sequence ID" value="NZ_WMEY01000004.1"/>
</dbReference>
<dbReference type="InterPro" id="IPR012300">
    <property type="entry name" value="Pept_M6_InhA"/>
</dbReference>